<dbReference type="PANTHER" id="PTHR10357:SF228">
    <property type="entry name" value="PUTATIVE-RELATED"/>
    <property type="match status" value="1"/>
</dbReference>
<feature type="domain" description="Glycosyl hydrolase family 13 catalytic" evidence="2">
    <location>
        <begin position="51"/>
        <end position="437"/>
    </location>
</feature>
<evidence type="ECO:0000259" key="2">
    <source>
        <dbReference type="SMART" id="SM00642"/>
    </source>
</evidence>
<name>A0A510UIK0_ALIFS</name>
<reference evidence="3 4" key="1">
    <citation type="submission" date="2019-07" db="EMBL/GenBank/DDBJ databases">
        <title>Whole genome shotgun sequence of Aliivibrio fischeri NBRC 101058.</title>
        <authorList>
            <person name="Hosoyama A."/>
            <person name="Uohara A."/>
            <person name="Ohji S."/>
            <person name="Ichikawa N."/>
        </authorList>
    </citation>
    <scope>NUCLEOTIDE SEQUENCE [LARGE SCALE GENOMIC DNA]</scope>
    <source>
        <strain evidence="3 4">NBRC 101058</strain>
    </source>
</reference>
<dbReference type="Gene3D" id="3.20.20.80">
    <property type="entry name" value="Glycosidases"/>
    <property type="match status" value="2"/>
</dbReference>
<feature type="chain" id="PRO_5022021528" evidence="1">
    <location>
        <begin position="28"/>
        <end position="674"/>
    </location>
</feature>
<dbReference type="GO" id="GO:0009313">
    <property type="term" value="P:oligosaccharide catabolic process"/>
    <property type="evidence" value="ECO:0007669"/>
    <property type="project" value="TreeGrafter"/>
</dbReference>
<comment type="caution">
    <text evidence="3">The sequence shown here is derived from an EMBL/GenBank/DDBJ whole genome shotgun (WGS) entry which is preliminary data.</text>
</comment>
<dbReference type="RefSeq" id="WP_186809357.1">
    <property type="nucleotide sequence ID" value="NZ_BJTZ01000005.1"/>
</dbReference>
<evidence type="ECO:0000313" key="4">
    <source>
        <dbReference type="Proteomes" id="UP000321787"/>
    </source>
</evidence>
<keyword evidence="3" id="KW-0326">Glycosidase</keyword>
<dbReference type="InterPro" id="IPR017853">
    <property type="entry name" value="GH"/>
</dbReference>
<organism evidence="3 4">
    <name type="scientific">Aliivibrio fischeri</name>
    <name type="common">Vibrio fischeri</name>
    <dbReference type="NCBI Taxonomy" id="668"/>
    <lineage>
        <taxon>Bacteria</taxon>
        <taxon>Pseudomonadati</taxon>
        <taxon>Pseudomonadota</taxon>
        <taxon>Gammaproteobacteria</taxon>
        <taxon>Vibrionales</taxon>
        <taxon>Vibrionaceae</taxon>
        <taxon>Aliivibrio</taxon>
    </lineage>
</organism>
<keyword evidence="3" id="KW-0378">Hydrolase</keyword>
<dbReference type="GO" id="GO:0004556">
    <property type="term" value="F:alpha-amylase activity"/>
    <property type="evidence" value="ECO:0007669"/>
    <property type="project" value="TreeGrafter"/>
</dbReference>
<dbReference type="EMBL" id="BJTZ01000005">
    <property type="protein sequence ID" value="GEK13181.1"/>
    <property type="molecule type" value="Genomic_DNA"/>
</dbReference>
<dbReference type="Pfam" id="PF00128">
    <property type="entry name" value="Alpha-amylase"/>
    <property type="match status" value="2"/>
</dbReference>
<dbReference type="SUPFAM" id="SSF51445">
    <property type="entry name" value="(Trans)glycosidases"/>
    <property type="match status" value="1"/>
</dbReference>
<dbReference type="InterPro" id="IPR006047">
    <property type="entry name" value="GH13_cat_dom"/>
</dbReference>
<dbReference type="PROSITE" id="PS51257">
    <property type="entry name" value="PROKAR_LIPOPROTEIN"/>
    <property type="match status" value="1"/>
</dbReference>
<dbReference type="PANTHER" id="PTHR10357">
    <property type="entry name" value="ALPHA-AMYLASE FAMILY MEMBER"/>
    <property type="match status" value="1"/>
</dbReference>
<proteinExistence type="predicted"/>
<dbReference type="Gene3D" id="2.60.40.1180">
    <property type="entry name" value="Golgi alpha-mannosidase II"/>
    <property type="match status" value="1"/>
</dbReference>
<feature type="signal peptide" evidence="1">
    <location>
        <begin position="1"/>
        <end position="27"/>
    </location>
</feature>
<dbReference type="SMART" id="SM00642">
    <property type="entry name" value="Aamy"/>
    <property type="match status" value="1"/>
</dbReference>
<protein>
    <submittedName>
        <fullName evidence="3">Glycosidase</fullName>
    </submittedName>
</protein>
<evidence type="ECO:0000256" key="1">
    <source>
        <dbReference type="SAM" id="SignalP"/>
    </source>
</evidence>
<gene>
    <name evidence="3" type="ORF">AFI02nite_12170</name>
</gene>
<dbReference type="AlphaFoldDB" id="A0A510UIK0"/>
<evidence type="ECO:0000313" key="3">
    <source>
        <dbReference type="EMBL" id="GEK13181.1"/>
    </source>
</evidence>
<sequence length="674" mass="75239">MKKQIAKTTIALAITSLLSACSSTSNNDISPLAYQCDPQMMAQSDDLRIYQIMVESFVDGDSTIGHGTGYGPSHHNGDLQGIIDSLDYIQSLGMNAIWMTPVFESAPLDNQDHWADKLDATGYFATDFFKIDPRFGTLEKAKELVEEAHKRGIYVLFDGVFGHHKKGLIKPSPTGLLPSGEHNPVSYPESEAFYKEVATYWIKELKIDGWRLDQAYQVPTQSWTNIRKAVDAASKKTFYTNNKGEQVNPLGYMVAEIWNNENYITETGYGSEQNPALCSAFDFPLRFRVAETFAVNESGVGHKGGDWLNQGMQMHELYPPHAVPNLMLGNHDVVRFGDLLQRGDIANPNDKNYWTRHKAALSFQAAYTGPITLYYGDEIGDQVDGFSKKENKDTCAIKGLCDDHIARSSAKIDGLTAKLTPEQTDLKNYVTTLMQLRIKHPALSKGKRVNLVANKEVYIDHKQSENDAIVYMVSTQEADQTLSLDAEQLGSKGNLIDLITGQIFTPVNGIYTIPLSNFESRFLTIEEPSNTGRPIIEQKEIALYGSGFMAQCDNPTITDINATLQDTLYLVGDFSDSHWSHKKARAYQYKGNNIYQVVINEKRGPYKMQYATKDWSAQYTAEGLSPKLGQSNKLITGGYGQDTAIYLPEDGNYVWSLEFTSQGEPKSMMVSKCK</sequence>
<dbReference type="InterPro" id="IPR013780">
    <property type="entry name" value="Glyco_hydro_b"/>
</dbReference>
<accession>A0A510UIK0</accession>
<dbReference type="SUPFAM" id="SSF51011">
    <property type="entry name" value="Glycosyl hydrolase domain"/>
    <property type="match status" value="1"/>
</dbReference>
<dbReference type="Proteomes" id="UP000321787">
    <property type="component" value="Unassembled WGS sequence"/>
</dbReference>
<keyword evidence="1" id="KW-0732">Signal</keyword>